<evidence type="ECO:0000256" key="1">
    <source>
        <dbReference type="ARBA" id="ARBA00004651"/>
    </source>
</evidence>
<feature type="transmembrane region" description="Helical" evidence="7">
    <location>
        <begin position="251"/>
        <end position="269"/>
    </location>
</feature>
<feature type="transmembrane region" description="Helical" evidence="7">
    <location>
        <begin position="303"/>
        <end position="321"/>
    </location>
</feature>
<feature type="transmembrane region" description="Helical" evidence="7">
    <location>
        <begin position="430"/>
        <end position="452"/>
    </location>
</feature>
<reference evidence="9" key="1">
    <citation type="journal article" date="2019" name="Int. J. Syst. Evol. Microbiol.">
        <title>The Global Catalogue of Microorganisms (GCM) 10K type strain sequencing project: providing services to taxonomists for standard genome sequencing and annotation.</title>
        <authorList>
            <consortium name="The Broad Institute Genomics Platform"/>
            <consortium name="The Broad Institute Genome Sequencing Center for Infectious Disease"/>
            <person name="Wu L."/>
            <person name="Ma J."/>
        </authorList>
    </citation>
    <scope>NUCLEOTIDE SEQUENCE [LARGE SCALE GENOMIC DNA]</scope>
    <source>
        <strain evidence="9">PJ61</strain>
    </source>
</reference>
<feature type="transmembrane region" description="Helical" evidence="7">
    <location>
        <begin position="352"/>
        <end position="371"/>
    </location>
</feature>
<keyword evidence="5 7" id="KW-0472">Membrane</keyword>
<protein>
    <submittedName>
        <fullName evidence="8">ABC transporter permease</fullName>
    </submittedName>
</protein>
<feature type="compositionally biased region" description="Low complexity" evidence="6">
    <location>
        <begin position="36"/>
        <end position="49"/>
    </location>
</feature>
<feature type="transmembrane region" description="Helical" evidence="7">
    <location>
        <begin position="86"/>
        <end position="110"/>
    </location>
</feature>
<dbReference type="EMBL" id="JBHSDQ010000002">
    <property type="protein sequence ID" value="MFC4395720.1"/>
    <property type="molecule type" value="Genomic_DNA"/>
</dbReference>
<dbReference type="Pfam" id="PF02653">
    <property type="entry name" value="BPD_transp_2"/>
    <property type="match status" value="1"/>
</dbReference>
<comment type="caution">
    <text evidence="8">The sequence shown here is derived from an EMBL/GenBank/DDBJ whole genome shotgun (WGS) entry which is preliminary data.</text>
</comment>
<dbReference type="PANTHER" id="PTHR47089">
    <property type="entry name" value="ABC TRANSPORTER, PERMEASE PROTEIN"/>
    <property type="match status" value="1"/>
</dbReference>
<gene>
    <name evidence="8" type="ORF">ACFO0G_06410</name>
</gene>
<keyword evidence="2" id="KW-1003">Cell membrane</keyword>
<feature type="region of interest" description="Disordered" evidence="6">
    <location>
        <begin position="1"/>
        <end position="49"/>
    </location>
</feature>
<sequence>MPDQPSPKHAQENQHAENQPAEESLGADKHRHAADTPKGAAAPASEESATVVAVDTAGGAMQPSAVPATAQSGRLPGGSDTVLRRIFTVSGMVSVLAVLLALIIGGLLIASTDKQVATASGYFFARPTDMLTAVWNAATRSYIALFQGSVFNPRGNGLAAQFAPFMETLTIATPLITAGLGVALAFRAGLFNIGAQGQIIVAGILAAWVGFALHLPIGLHLLLVLVAGIVGGALWGGLAGLLKARTGAHEVILTIMFNYIALYFLRYLLNTPAFQRPGESNPISPILDPSAVYPQILGSQYRLHLGFLLAIAATVLVWWLLNRSTVGFEFRAVGANPNAAQTAGINVSRSTILVMAIAGGLAGMSGVAQVAGTEKVLTDGVAATYGFDAITVALLGRSTPWGTFAAGLLFGAFRAGAVQMQIQTGTPIDIVLVVQSLIVLFIAAPPLVRAVFGLNPRRRKPARAAKSGQAATTGGAA</sequence>
<evidence type="ECO:0000256" key="6">
    <source>
        <dbReference type="SAM" id="MobiDB-lite"/>
    </source>
</evidence>
<evidence type="ECO:0000256" key="5">
    <source>
        <dbReference type="ARBA" id="ARBA00023136"/>
    </source>
</evidence>
<feature type="transmembrane region" description="Helical" evidence="7">
    <location>
        <begin position="193"/>
        <end position="211"/>
    </location>
</feature>
<feature type="transmembrane region" description="Helical" evidence="7">
    <location>
        <begin position="217"/>
        <end position="239"/>
    </location>
</feature>
<dbReference type="RefSeq" id="WP_376976839.1">
    <property type="nucleotide sequence ID" value="NZ_JBHSDQ010000002.1"/>
</dbReference>
<dbReference type="Proteomes" id="UP001595778">
    <property type="component" value="Unassembled WGS sequence"/>
</dbReference>
<keyword evidence="9" id="KW-1185">Reference proteome</keyword>
<evidence type="ECO:0000256" key="2">
    <source>
        <dbReference type="ARBA" id="ARBA00022475"/>
    </source>
</evidence>
<evidence type="ECO:0000313" key="8">
    <source>
        <dbReference type="EMBL" id="MFC4395720.1"/>
    </source>
</evidence>
<keyword evidence="3 7" id="KW-0812">Transmembrane</keyword>
<dbReference type="InterPro" id="IPR001851">
    <property type="entry name" value="ABC_transp_permease"/>
</dbReference>
<evidence type="ECO:0000313" key="9">
    <source>
        <dbReference type="Proteomes" id="UP001595778"/>
    </source>
</evidence>
<organism evidence="8 9">
    <name type="scientific">Arthrobacter sedimenti</name>
    <dbReference type="NCBI Taxonomy" id="2694931"/>
    <lineage>
        <taxon>Bacteria</taxon>
        <taxon>Bacillati</taxon>
        <taxon>Actinomycetota</taxon>
        <taxon>Actinomycetes</taxon>
        <taxon>Micrococcales</taxon>
        <taxon>Micrococcaceae</taxon>
        <taxon>Arthrobacter</taxon>
    </lineage>
</organism>
<comment type="subcellular location">
    <subcellularLocation>
        <location evidence="1">Cell membrane</location>
        <topology evidence="1">Multi-pass membrane protein</topology>
    </subcellularLocation>
</comment>
<evidence type="ECO:0000256" key="3">
    <source>
        <dbReference type="ARBA" id="ARBA00022692"/>
    </source>
</evidence>
<evidence type="ECO:0000256" key="7">
    <source>
        <dbReference type="SAM" id="Phobius"/>
    </source>
</evidence>
<proteinExistence type="predicted"/>
<evidence type="ECO:0000256" key="4">
    <source>
        <dbReference type="ARBA" id="ARBA00022989"/>
    </source>
</evidence>
<keyword evidence="4 7" id="KW-1133">Transmembrane helix</keyword>
<name>A0ABV8WIA5_9MICC</name>
<feature type="transmembrane region" description="Helical" evidence="7">
    <location>
        <begin position="162"/>
        <end position="186"/>
    </location>
</feature>
<accession>A0ABV8WIA5</accession>
<dbReference type="CDD" id="cd06580">
    <property type="entry name" value="TM_PBP1_transp_TpRbsC_like"/>
    <property type="match status" value="1"/>
</dbReference>
<dbReference type="PANTHER" id="PTHR47089:SF1">
    <property type="entry name" value="GUANOSINE ABC TRANSPORTER PERMEASE PROTEIN NUPP"/>
    <property type="match status" value="1"/>
</dbReference>